<proteinExistence type="predicted"/>
<dbReference type="NCBIfam" id="TIGR02584">
    <property type="entry name" value="cas_NE0113"/>
    <property type="match status" value="1"/>
</dbReference>
<evidence type="ECO:0000313" key="3">
    <source>
        <dbReference type="Proteomes" id="UP000019184"/>
    </source>
</evidence>
<dbReference type="InterPro" id="IPR019092">
    <property type="entry name" value="SSO2081-like_dom"/>
</dbReference>
<dbReference type="Proteomes" id="UP000019184">
    <property type="component" value="Unassembled WGS sequence"/>
</dbReference>
<dbReference type="OrthoDB" id="9805822at2"/>
<gene>
    <name evidence="2" type="ORF">BN874_460093</name>
</gene>
<keyword evidence="3" id="KW-1185">Reference proteome</keyword>
<comment type="caution">
    <text evidence="2">The sequence shown here is derived from an EMBL/GenBank/DDBJ whole genome shotgun (WGS) entry which is preliminary data.</text>
</comment>
<dbReference type="EMBL" id="CBTK010000261">
    <property type="protein sequence ID" value="CDH46472.1"/>
    <property type="molecule type" value="Genomic_DNA"/>
</dbReference>
<evidence type="ECO:0000313" key="2">
    <source>
        <dbReference type="EMBL" id="CDH46472.1"/>
    </source>
</evidence>
<accession>A0A7U7J5J9</accession>
<reference evidence="2 3" key="1">
    <citation type="journal article" date="2014" name="ISME J.">
        <title>Candidatus Competibacter-lineage genomes retrieved from metagenomes reveal functional metabolic diversity.</title>
        <authorList>
            <person name="McIlroy S.J."/>
            <person name="Albertsen M."/>
            <person name="Andresen E.K."/>
            <person name="Saunders A.M."/>
            <person name="Kristiansen R."/>
            <person name="Stokholm-Bjerregaard M."/>
            <person name="Nielsen K.L."/>
            <person name="Nielsen P.H."/>
        </authorList>
    </citation>
    <scope>NUCLEOTIDE SEQUENCE [LARGE SCALE GENOMIC DNA]</scope>
    <source>
        <strain evidence="2 3">Run_B_J11</strain>
    </source>
</reference>
<evidence type="ECO:0000259" key="1">
    <source>
        <dbReference type="Pfam" id="PF09623"/>
    </source>
</evidence>
<name>A0A7U7J5J9_9GAMM</name>
<feature type="domain" description="CRISPR system ring nuclease SSO2081-like" evidence="1">
    <location>
        <begin position="18"/>
        <end position="232"/>
    </location>
</feature>
<protein>
    <recommendedName>
        <fullName evidence="1">CRISPR system ring nuclease SSO2081-like domain-containing protein</fullName>
    </recommendedName>
</protein>
<dbReference type="RefSeq" id="WP_034435133.1">
    <property type="nucleotide sequence ID" value="NZ_CBTK010000261.1"/>
</dbReference>
<dbReference type="Pfam" id="PF09623">
    <property type="entry name" value="Cas_NE0113"/>
    <property type="match status" value="1"/>
</dbReference>
<dbReference type="InterPro" id="IPR013413">
    <property type="entry name" value="CRISPR-assoc_prot_NE0113"/>
</dbReference>
<dbReference type="AlphaFoldDB" id="A0A7U7J5J9"/>
<organism evidence="2 3">
    <name type="scientific">Candidatus Contendobacter odensis Run_B_J11</name>
    <dbReference type="NCBI Taxonomy" id="1400861"/>
    <lineage>
        <taxon>Bacteria</taxon>
        <taxon>Pseudomonadati</taxon>
        <taxon>Pseudomonadota</taxon>
        <taxon>Gammaproteobacteria</taxon>
        <taxon>Candidatus Competibacteraceae</taxon>
        <taxon>Candidatus Contendibacter</taxon>
    </lineage>
</organism>
<sequence>MNPENYPRRILLCVAGLSPQIVTETLYALTVIGEPRFVPTEIHLLTTAEGAERARLTLLSDEPGWLQRLRQDHGLPEIRFTLDTIHILRAADGRLLNDIRDVADNEAIADTITAMVRELTADPDSAVHASIAGGRKTMGFYLGYALSLLGRPQDRLSHVLVSSRYESNPDFFYPTPQERVIYTADKQPLDASAATVVLADIPFVRLRDGLQEALLTPGASFSAVVAQAQRNLAAPRLTLDFVNCRVRCGETELTLPPVNFACYAWLARRALAGQPGICRNRISAAETAEFLAEYQALHGELDQDIDRVRLALNSGMEPDYFDGRLAGVRKVLVRALGKTGAQPYLIHSDKKRPLSRYTLMLEPGQIRFEAIVDTQ</sequence>
<dbReference type="CDD" id="cd09741">
    <property type="entry name" value="Csx1_III-U"/>
    <property type="match status" value="1"/>
</dbReference>